<organism evidence="2 3">
    <name type="scientific">Streptomyces katrae</name>
    <dbReference type="NCBI Taxonomy" id="68223"/>
    <lineage>
        <taxon>Bacteria</taxon>
        <taxon>Bacillati</taxon>
        <taxon>Actinomycetota</taxon>
        <taxon>Actinomycetes</taxon>
        <taxon>Kitasatosporales</taxon>
        <taxon>Streptomycetaceae</taxon>
        <taxon>Streptomyces</taxon>
    </lineage>
</organism>
<keyword evidence="3" id="KW-1185">Reference proteome</keyword>
<evidence type="ECO:0000313" key="3">
    <source>
        <dbReference type="Proteomes" id="UP000033551"/>
    </source>
</evidence>
<gene>
    <name evidence="2" type="ORF">VR44_13005</name>
</gene>
<evidence type="ECO:0000256" key="1">
    <source>
        <dbReference type="SAM" id="SignalP"/>
    </source>
</evidence>
<keyword evidence="1" id="KW-0732">Signal</keyword>
<dbReference type="OrthoDB" id="4107317at2"/>
<dbReference type="PATRIC" id="fig|68223.7.peg.6719"/>
<dbReference type="AlphaFoldDB" id="A0A0F4JHQ6"/>
<name>A0A0F4JHQ6_9ACTN</name>
<dbReference type="Proteomes" id="UP000033551">
    <property type="component" value="Unassembled WGS sequence"/>
</dbReference>
<sequence length="291" mass="30403">MKKSLVAALATATLAITLAAPATPATAASAFCNQTTPSTSLAAYNKDTGAVGTGTLSAGHWTFGSNINVPDGYTHGVASRDSLLFYNADTGAGESGTFRNGRYTRVQTYNNFSTGWTHVVASGDSALFYNADNGQGGTGTLRNGRYHHVRSYDNFSTGWDSIAASCDTAVFTKSGEVGYGTLTGGVYQHVGVRDTEDLGTLVATKDTVLALENTGSQLKYRTARATNGKVGGFRDIGTSGVWDEEGRTSDSLFFYKTDGTAWTSTLSGNNYANVGSLANVSSDWSFLAGGV</sequence>
<dbReference type="RefSeq" id="WP_045947622.1">
    <property type="nucleotide sequence ID" value="NZ_JZWV01000330.1"/>
</dbReference>
<protein>
    <submittedName>
        <fullName evidence="2">Uncharacterized protein</fullName>
    </submittedName>
</protein>
<proteinExistence type="predicted"/>
<accession>A0A0F4JHQ6</accession>
<dbReference type="EMBL" id="JZWV01000330">
    <property type="protein sequence ID" value="KJY33887.1"/>
    <property type="molecule type" value="Genomic_DNA"/>
</dbReference>
<reference evidence="2 3" key="1">
    <citation type="submission" date="2015-02" db="EMBL/GenBank/DDBJ databases">
        <authorList>
            <person name="Ju K.-S."/>
            <person name="Doroghazi J.R."/>
            <person name="Metcalf W."/>
        </authorList>
    </citation>
    <scope>NUCLEOTIDE SEQUENCE [LARGE SCALE GENOMIC DNA]</scope>
    <source>
        <strain evidence="2 3">NRRL ISP-5550</strain>
    </source>
</reference>
<comment type="caution">
    <text evidence="2">The sequence shown here is derived from an EMBL/GenBank/DDBJ whole genome shotgun (WGS) entry which is preliminary data.</text>
</comment>
<feature type="chain" id="PRO_5002470743" evidence="1">
    <location>
        <begin position="28"/>
        <end position="291"/>
    </location>
</feature>
<feature type="signal peptide" evidence="1">
    <location>
        <begin position="1"/>
        <end position="27"/>
    </location>
</feature>
<evidence type="ECO:0000313" key="2">
    <source>
        <dbReference type="EMBL" id="KJY33887.1"/>
    </source>
</evidence>